<name>A0A067C081_SAPPC</name>
<proteinExistence type="inferred from homology"/>
<dbReference type="GO" id="GO:0071013">
    <property type="term" value="C:catalytic step 2 spliceosome"/>
    <property type="evidence" value="ECO:0007669"/>
    <property type="project" value="TreeGrafter"/>
</dbReference>
<dbReference type="OrthoDB" id="1924287at2759"/>
<dbReference type="Proteomes" id="UP000030745">
    <property type="component" value="Unassembled WGS sequence"/>
</dbReference>
<gene>
    <name evidence="8" type="ORF">SPRG_21050</name>
</gene>
<dbReference type="PANTHER" id="PTHR18034">
    <property type="entry name" value="CELL CYCLE CONTROL PROTEIN CWF22-RELATED"/>
    <property type="match status" value="1"/>
</dbReference>
<dbReference type="InterPro" id="IPR050781">
    <property type="entry name" value="CWC22_splicing_factor"/>
</dbReference>
<dbReference type="GO" id="GO:0000398">
    <property type="term" value="P:mRNA splicing, via spliceosome"/>
    <property type="evidence" value="ECO:0007669"/>
    <property type="project" value="TreeGrafter"/>
</dbReference>
<evidence type="ECO:0000313" key="8">
    <source>
        <dbReference type="EMBL" id="KDO22525.1"/>
    </source>
</evidence>
<evidence type="ECO:0000259" key="7">
    <source>
        <dbReference type="PROSITE" id="PS51366"/>
    </source>
</evidence>
<feature type="compositionally biased region" description="Low complexity" evidence="6">
    <location>
        <begin position="1"/>
        <end position="16"/>
    </location>
</feature>
<dbReference type="KEGG" id="spar:SPRG_21050"/>
<organism evidence="8 9">
    <name type="scientific">Saprolegnia parasitica (strain CBS 223.65)</name>
    <dbReference type="NCBI Taxonomy" id="695850"/>
    <lineage>
        <taxon>Eukaryota</taxon>
        <taxon>Sar</taxon>
        <taxon>Stramenopiles</taxon>
        <taxon>Oomycota</taxon>
        <taxon>Saprolegniomycetes</taxon>
        <taxon>Saprolegniales</taxon>
        <taxon>Saprolegniaceae</taxon>
        <taxon>Saprolegnia</taxon>
    </lineage>
</organism>
<keyword evidence="9" id="KW-1185">Reference proteome</keyword>
<feature type="region of interest" description="Disordered" evidence="6">
    <location>
        <begin position="1"/>
        <end position="81"/>
    </location>
</feature>
<dbReference type="OMA" id="ILTEDMR"/>
<feature type="region of interest" description="Disordered" evidence="6">
    <location>
        <begin position="374"/>
        <end position="411"/>
    </location>
</feature>
<sequence length="623" mass="69592">MGSAVVAPAARAVAVPIPQPTWQTPQRIAEPDAERNQRRKASKSPRRPSPSKRSSPPLRTRGSPRKAEKENTASANAAEAPVKSRTIDILTNDTKRGRTGGVYIPPFKLAQMKKDEMDKSSQEYQRMTWDALRKSINGLINKVNVSNIANILPELFQENLVRGRGLLVRSIMKAQLASPGFTHIYAALVAVINTKMPENGELLLKRVVHRFRRALKRGDKVVAIALVRFIAHLVNQQVVEELLALEVLTFLLTSPTDDSVEVAVNFTKECGQMLHELCPEGLRAIFERFRGILHEGEIDKRVQYTIEGLFAIRKGKFADYPAVHEQLDLVEANDQITHQMGLDDEVDVEDKLDIFRFDPDFEKNERMWKEIKKELLGEDSEAEDGDDESGDSDDDSDDDDDATPAPATTMQIHDFSEQDLVNLRRTIYLTIMSSVSHEECAHKLLRLNIRPGQEVEICGMLIECCSQERTYLRYYGLLGQRFCLIRREYQNAEEETTSSSRIFIKILCQELAQHLGVAKLKERFMDEFMAATFSGLFPKENPRSMRFAINFFTSIGLGGLTVELREYLKNAPKAIMNAPAPSSDDSSSDSSSSSRKSSSSSSSSGSSSGSSSSDSSSDSSDSE</sequence>
<feature type="compositionally biased region" description="Basic residues" evidence="6">
    <location>
        <begin position="37"/>
        <end position="50"/>
    </location>
</feature>
<accession>A0A067C081</accession>
<evidence type="ECO:0000256" key="2">
    <source>
        <dbReference type="ARBA" id="ARBA00006856"/>
    </source>
</evidence>
<dbReference type="InterPro" id="IPR003891">
    <property type="entry name" value="Initiation_fac_eIF4g_MI"/>
</dbReference>
<dbReference type="PROSITE" id="PS51366">
    <property type="entry name" value="MI"/>
    <property type="match status" value="1"/>
</dbReference>
<dbReference type="VEuPathDB" id="FungiDB:SPRG_21050"/>
<dbReference type="SMART" id="SM00543">
    <property type="entry name" value="MIF4G"/>
    <property type="match status" value="1"/>
</dbReference>
<dbReference type="STRING" id="695850.A0A067C081"/>
<dbReference type="Pfam" id="PF02854">
    <property type="entry name" value="MIF4G"/>
    <property type="match status" value="1"/>
</dbReference>
<dbReference type="AlphaFoldDB" id="A0A067C081"/>
<dbReference type="InterPro" id="IPR003890">
    <property type="entry name" value="MIF4G-like_typ-3"/>
</dbReference>
<feature type="domain" description="MI" evidence="7">
    <location>
        <begin position="422"/>
        <end position="547"/>
    </location>
</feature>
<evidence type="ECO:0000256" key="5">
    <source>
        <dbReference type="ARBA" id="ARBA00023242"/>
    </source>
</evidence>
<dbReference type="RefSeq" id="XP_012206806.1">
    <property type="nucleotide sequence ID" value="XM_012351416.1"/>
</dbReference>
<dbReference type="SUPFAM" id="SSF48371">
    <property type="entry name" value="ARM repeat"/>
    <property type="match status" value="1"/>
</dbReference>
<evidence type="ECO:0000256" key="6">
    <source>
        <dbReference type="SAM" id="MobiDB-lite"/>
    </source>
</evidence>
<keyword evidence="5" id="KW-0539">Nucleus</keyword>
<dbReference type="GO" id="GO:0003723">
    <property type="term" value="F:RNA binding"/>
    <property type="evidence" value="ECO:0007669"/>
    <property type="project" value="InterPro"/>
</dbReference>
<keyword evidence="4" id="KW-0508">mRNA splicing</keyword>
<evidence type="ECO:0000256" key="1">
    <source>
        <dbReference type="ARBA" id="ARBA00004123"/>
    </source>
</evidence>
<dbReference type="Pfam" id="PF02847">
    <property type="entry name" value="MA3"/>
    <property type="match status" value="1"/>
</dbReference>
<dbReference type="SMART" id="SM00544">
    <property type="entry name" value="MA3"/>
    <property type="match status" value="1"/>
</dbReference>
<dbReference type="PANTHER" id="PTHR18034:SF3">
    <property type="entry name" value="PRE-MRNA-SPLICING FACTOR CWC22 HOMOLOG"/>
    <property type="match status" value="1"/>
</dbReference>
<evidence type="ECO:0000256" key="3">
    <source>
        <dbReference type="ARBA" id="ARBA00022664"/>
    </source>
</evidence>
<reference evidence="8 9" key="1">
    <citation type="journal article" date="2013" name="PLoS Genet.">
        <title>Distinctive expansion of potential virulence genes in the genome of the oomycete fish pathogen Saprolegnia parasitica.</title>
        <authorList>
            <person name="Jiang R.H."/>
            <person name="de Bruijn I."/>
            <person name="Haas B.J."/>
            <person name="Belmonte R."/>
            <person name="Lobach L."/>
            <person name="Christie J."/>
            <person name="van den Ackerveken G."/>
            <person name="Bottin A."/>
            <person name="Bulone V."/>
            <person name="Diaz-Moreno S.M."/>
            <person name="Dumas B."/>
            <person name="Fan L."/>
            <person name="Gaulin E."/>
            <person name="Govers F."/>
            <person name="Grenville-Briggs L.J."/>
            <person name="Horner N.R."/>
            <person name="Levin J.Z."/>
            <person name="Mammella M."/>
            <person name="Meijer H.J."/>
            <person name="Morris P."/>
            <person name="Nusbaum C."/>
            <person name="Oome S."/>
            <person name="Phillips A.J."/>
            <person name="van Rooyen D."/>
            <person name="Rzeszutek E."/>
            <person name="Saraiva M."/>
            <person name="Secombes C.J."/>
            <person name="Seidl M.F."/>
            <person name="Snel B."/>
            <person name="Stassen J.H."/>
            <person name="Sykes S."/>
            <person name="Tripathy S."/>
            <person name="van den Berg H."/>
            <person name="Vega-Arreguin J.C."/>
            <person name="Wawra S."/>
            <person name="Young S.K."/>
            <person name="Zeng Q."/>
            <person name="Dieguez-Uribeondo J."/>
            <person name="Russ C."/>
            <person name="Tyler B.M."/>
            <person name="van West P."/>
        </authorList>
    </citation>
    <scope>NUCLEOTIDE SEQUENCE [LARGE SCALE GENOMIC DNA]</scope>
    <source>
        <strain evidence="8 9">CBS 223.65</strain>
    </source>
</reference>
<feature type="region of interest" description="Disordered" evidence="6">
    <location>
        <begin position="575"/>
        <end position="623"/>
    </location>
</feature>
<evidence type="ECO:0000256" key="4">
    <source>
        <dbReference type="ARBA" id="ARBA00023187"/>
    </source>
</evidence>
<keyword evidence="3" id="KW-0507">mRNA processing</keyword>
<evidence type="ECO:0000313" key="9">
    <source>
        <dbReference type="Proteomes" id="UP000030745"/>
    </source>
</evidence>
<dbReference type="Gene3D" id="1.25.40.180">
    <property type="match status" value="1"/>
</dbReference>
<dbReference type="InterPro" id="IPR016024">
    <property type="entry name" value="ARM-type_fold"/>
</dbReference>
<comment type="similarity">
    <text evidence="2">Belongs to the CWC22 family.</text>
</comment>
<feature type="compositionally biased region" description="Acidic residues" evidence="6">
    <location>
        <begin position="377"/>
        <end position="402"/>
    </location>
</feature>
<dbReference type="EMBL" id="KK583267">
    <property type="protein sequence ID" value="KDO22525.1"/>
    <property type="molecule type" value="Genomic_DNA"/>
</dbReference>
<dbReference type="GeneID" id="24141965"/>
<comment type="subcellular location">
    <subcellularLocation>
        <location evidence="1">Nucleus</location>
    </subcellularLocation>
</comment>
<dbReference type="FunFam" id="1.25.40.180:FF:000004">
    <property type="entry name" value="pre-mRNA-splicing factor CWC22 homolog"/>
    <property type="match status" value="1"/>
</dbReference>
<feature type="compositionally biased region" description="Low complexity" evidence="6">
    <location>
        <begin position="582"/>
        <end position="623"/>
    </location>
</feature>
<protein>
    <recommendedName>
        <fullName evidence="7">MI domain-containing protein</fullName>
    </recommendedName>
</protein>